<dbReference type="Pfam" id="PF12099">
    <property type="entry name" value="DUF3575"/>
    <property type="match status" value="1"/>
</dbReference>
<gene>
    <name evidence="1" type="ORF">EZ315_01685</name>
</gene>
<reference evidence="1 2" key="1">
    <citation type="submission" date="2019-02" db="EMBL/GenBank/DDBJ databases">
        <title>Isolation and identification of novel species under the genus Muribaculum.</title>
        <authorList>
            <person name="Miyake S."/>
            <person name="Ding Y."/>
            <person name="Low A."/>
            <person name="Soh M."/>
            <person name="Seedorf H."/>
        </authorList>
    </citation>
    <scope>NUCLEOTIDE SEQUENCE [LARGE SCALE GENOMIC DNA]</scope>
    <source>
        <strain evidence="1 2">TLL-A3</strain>
    </source>
</reference>
<dbReference type="EMBL" id="SJSA01000001">
    <property type="protein sequence ID" value="TGG39477.1"/>
    <property type="molecule type" value="Genomic_DNA"/>
</dbReference>
<name>A0A4Z0V538_9BACT</name>
<evidence type="ECO:0000313" key="2">
    <source>
        <dbReference type="Proteomes" id="UP000297635"/>
    </source>
</evidence>
<dbReference type="InterPro" id="IPR021958">
    <property type="entry name" value="DUF3575"/>
</dbReference>
<proteinExistence type="predicted"/>
<accession>A0A4Z0V538</accession>
<comment type="caution">
    <text evidence="1">The sequence shown here is derived from an EMBL/GenBank/DDBJ whole genome shotgun (WGS) entry which is preliminary data.</text>
</comment>
<organism evidence="1 2">
    <name type="scientific">Duncaniella freteri</name>
    <dbReference type="NCBI Taxonomy" id="2530391"/>
    <lineage>
        <taxon>Bacteria</taxon>
        <taxon>Pseudomonadati</taxon>
        <taxon>Bacteroidota</taxon>
        <taxon>Bacteroidia</taxon>
        <taxon>Bacteroidales</taxon>
        <taxon>Muribaculaceae</taxon>
        <taxon>Duncaniella</taxon>
    </lineage>
</organism>
<dbReference type="Proteomes" id="UP000297635">
    <property type="component" value="Unassembled WGS sequence"/>
</dbReference>
<dbReference type="AlphaFoldDB" id="A0A4Z0V538"/>
<protein>
    <submittedName>
        <fullName evidence="1">DUF3575 domain-containing protein</fullName>
    </submittedName>
</protein>
<evidence type="ECO:0000313" key="1">
    <source>
        <dbReference type="EMBL" id="TGG39477.1"/>
    </source>
</evidence>
<sequence>MHSNHSFLKGMTIASCFACIVLSTIKTEAGELFTEVDPVVELPAADTAAAKGYADTMTTDTIPSRIVEYPKWNVGTNILEWIGVMPDLKYTTWGANIYGEFYFKKQFSVKLTAAYSEHHYGGGEKFQGFTSYVAEPRYWFRKDSTFKGFFGGVYGQLGDYNDIDTERKYTGHFWGTGLSAGYLYPVWKGLAVEFNVRAGYRSTNINKYVYNGTGDRCLCQRFGEHKFVLSGFALNLSWRF</sequence>
<keyword evidence="2" id="KW-1185">Reference proteome</keyword>